<name>A0A0M3HPX8_ASCLU</name>
<proteinExistence type="predicted"/>
<accession>A0A0M3HPX8</accession>
<evidence type="ECO:0000313" key="2">
    <source>
        <dbReference type="Proteomes" id="UP000036681"/>
    </source>
</evidence>
<dbReference type="WBParaSite" id="ALUE_0000403501-mRNA-1">
    <property type="protein sequence ID" value="ALUE_0000403501-mRNA-1"/>
    <property type="gene ID" value="ALUE_0000403501"/>
</dbReference>
<dbReference type="AlphaFoldDB" id="A0A0M3HPX8"/>
<dbReference type="Proteomes" id="UP000036681">
    <property type="component" value="Unplaced"/>
</dbReference>
<reference evidence="3" key="1">
    <citation type="submission" date="2017-02" db="UniProtKB">
        <authorList>
            <consortium name="WormBaseParasite"/>
        </authorList>
    </citation>
    <scope>IDENTIFICATION</scope>
</reference>
<evidence type="ECO:0000313" key="3">
    <source>
        <dbReference type="WBParaSite" id="ALUE_0000403501-mRNA-1"/>
    </source>
</evidence>
<feature type="compositionally biased region" description="Basic residues" evidence="1">
    <location>
        <begin position="1"/>
        <end position="11"/>
    </location>
</feature>
<organism evidence="2 3">
    <name type="scientific">Ascaris lumbricoides</name>
    <name type="common">Giant roundworm</name>
    <dbReference type="NCBI Taxonomy" id="6252"/>
    <lineage>
        <taxon>Eukaryota</taxon>
        <taxon>Metazoa</taxon>
        <taxon>Ecdysozoa</taxon>
        <taxon>Nematoda</taxon>
        <taxon>Chromadorea</taxon>
        <taxon>Rhabditida</taxon>
        <taxon>Spirurina</taxon>
        <taxon>Ascaridomorpha</taxon>
        <taxon>Ascaridoidea</taxon>
        <taxon>Ascarididae</taxon>
        <taxon>Ascaris</taxon>
    </lineage>
</organism>
<protein>
    <submittedName>
        <fullName evidence="3">Uncharacterized protein</fullName>
    </submittedName>
</protein>
<sequence>MGHRTAIKRPNKQNEGERQKDNDENDNEIRLERDGDVKERKPLRRRNQTMRTASKHGSVVHLNSDWK</sequence>
<feature type="region of interest" description="Disordered" evidence="1">
    <location>
        <begin position="1"/>
        <end position="67"/>
    </location>
</feature>
<evidence type="ECO:0000256" key="1">
    <source>
        <dbReference type="SAM" id="MobiDB-lite"/>
    </source>
</evidence>
<keyword evidence="2" id="KW-1185">Reference proteome</keyword>
<feature type="compositionally biased region" description="Basic and acidic residues" evidence="1">
    <location>
        <begin position="12"/>
        <end position="40"/>
    </location>
</feature>